<evidence type="ECO:0000256" key="5">
    <source>
        <dbReference type="ARBA" id="ARBA00041576"/>
    </source>
</evidence>
<accession>A0A7E5VHE9</accession>
<gene>
    <name evidence="9" type="primary">LOC113493809</name>
</gene>
<evidence type="ECO:0000256" key="2">
    <source>
        <dbReference type="ARBA" id="ARBA00022801"/>
    </source>
</evidence>
<dbReference type="GO" id="GO:0050152">
    <property type="term" value="F:omega-amidase activity"/>
    <property type="evidence" value="ECO:0007669"/>
    <property type="project" value="UniProtKB-EC"/>
</dbReference>
<dbReference type="KEGG" id="tnl:113493809"/>
<dbReference type="FunFam" id="3.60.110.10:FF:000002">
    <property type="entry name" value="Nitrilase family member 2"/>
    <property type="match status" value="1"/>
</dbReference>
<comment type="similarity">
    <text evidence="1">Belongs to the carbon-nitrogen hydrolase superfamily. NIT1/NIT2 family.</text>
</comment>
<dbReference type="InParanoid" id="A0A7E5VHE9"/>
<evidence type="ECO:0000313" key="9">
    <source>
        <dbReference type="RefSeq" id="XP_026727631.1"/>
    </source>
</evidence>
<protein>
    <recommendedName>
        <fullName evidence="4">omega-amidase</fullName>
        <ecNumber evidence="4">3.5.1.3</ecNumber>
    </recommendedName>
    <alternativeName>
        <fullName evidence="5">Nitrilase homolog 2</fullName>
    </alternativeName>
</protein>
<dbReference type="InterPro" id="IPR003010">
    <property type="entry name" value="C-N_Hydrolase"/>
</dbReference>
<dbReference type="Proteomes" id="UP000322000">
    <property type="component" value="Chromosome 5"/>
</dbReference>
<feature type="domain" description="CN hydrolase" evidence="7">
    <location>
        <begin position="36"/>
        <end position="281"/>
    </location>
</feature>
<proteinExistence type="inferred from homology"/>
<evidence type="ECO:0000313" key="8">
    <source>
        <dbReference type="Proteomes" id="UP000322000"/>
    </source>
</evidence>
<dbReference type="GeneID" id="113493809"/>
<dbReference type="GO" id="GO:0006528">
    <property type="term" value="P:asparagine metabolic process"/>
    <property type="evidence" value="ECO:0007669"/>
    <property type="project" value="TreeGrafter"/>
</dbReference>
<dbReference type="GO" id="GO:0005739">
    <property type="term" value="C:mitochondrion"/>
    <property type="evidence" value="ECO:0007669"/>
    <property type="project" value="TreeGrafter"/>
</dbReference>
<keyword evidence="8" id="KW-1185">Reference proteome</keyword>
<dbReference type="CDD" id="cd07572">
    <property type="entry name" value="nit"/>
    <property type="match status" value="1"/>
</dbReference>
<dbReference type="GO" id="GO:0006541">
    <property type="term" value="P:glutamine metabolic process"/>
    <property type="evidence" value="ECO:0007669"/>
    <property type="project" value="TreeGrafter"/>
</dbReference>
<dbReference type="Gene3D" id="3.60.110.10">
    <property type="entry name" value="Carbon-nitrogen hydrolase"/>
    <property type="match status" value="1"/>
</dbReference>
<evidence type="ECO:0000256" key="4">
    <source>
        <dbReference type="ARBA" id="ARBA00039118"/>
    </source>
</evidence>
<comment type="catalytic activity">
    <reaction evidence="6">
        <text>2-oxosuccinamate + H2O = oxaloacetate + NH4(+)</text>
        <dbReference type="Rhea" id="RHEA:59412"/>
        <dbReference type="ChEBI" id="CHEBI:15377"/>
        <dbReference type="ChEBI" id="CHEBI:16452"/>
        <dbReference type="ChEBI" id="CHEBI:28938"/>
        <dbReference type="ChEBI" id="CHEBI:57735"/>
        <dbReference type="EC" id="3.5.1.3"/>
    </reaction>
    <physiologicalReaction direction="left-to-right" evidence="6">
        <dbReference type="Rhea" id="RHEA:59413"/>
    </physiologicalReaction>
</comment>
<dbReference type="OrthoDB" id="10250282at2759"/>
<dbReference type="PANTHER" id="PTHR23088">
    <property type="entry name" value="NITRILASE-RELATED"/>
    <property type="match status" value="1"/>
</dbReference>
<comment type="catalytic activity">
    <reaction evidence="3">
        <text>2-oxoglutaramate + H2O = 2-oxoglutarate + NH4(+)</text>
        <dbReference type="Rhea" id="RHEA:32963"/>
        <dbReference type="ChEBI" id="CHEBI:15377"/>
        <dbReference type="ChEBI" id="CHEBI:16769"/>
        <dbReference type="ChEBI" id="CHEBI:16810"/>
        <dbReference type="ChEBI" id="CHEBI:28938"/>
        <dbReference type="EC" id="3.5.1.3"/>
    </reaction>
    <physiologicalReaction direction="left-to-right" evidence="3">
        <dbReference type="Rhea" id="RHEA:32964"/>
    </physiologicalReaction>
</comment>
<dbReference type="SUPFAM" id="SSF56317">
    <property type="entry name" value="Carbon-nitrogen hydrolase"/>
    <property type="match status" value="1"/>
</dbReference>
<dbReference type="InterPro" id="IPR036526">
    <property type="entry name" value="C-N_Hydrolase_sf"/>
</dbReference>
<dbReference type="AlphaFoldDB" id="A0A7E5VHE9"/>
<dbReference type="InterPro" id="IPR045254">
    <property type="entry name" value="Nit1/2_C-N_Hydrolase"/>
</dbReference>
<evidence type="ECO:0000259" key="7">
    <source>
        <dbReference type="PROSITE" id="PS50263"/>
    </source>
</evidence>
<dbReference type="RefSeq" id="XP_026727631.1">
    <property type="nucleotide sequence ID" value="XM_026871830.1"/>
</dbReference>
<dbReference type="Pfam" id="PF00795">
    <property type="entry name" value="CN_hydrolase"/>
    <property type="match status" value="1"/>
</dbReference>
<sequence>MLSRVQVLLISPLKQSVTKSLISLNFSTSEGLSACFRIALLQLQVGLDKAQNLANAVKEIHKAKEKGAELVALPEFFNAPYGTQYFKDYAEEIPCGPSSAAIKCAALEAGVWVVAGTMPECQRDKLYNTCTVWDSKGNLVCVHRKLHLFDIDIPGGIKFKESDVLTAGDGITSFCFKGVKIGLGVCYDLRFFEMAQLMSKDGCSMLLYPGAFNLTTGPLHWELLARARANDLQLWVALVSPARDVKAKYVAWGHSLVVNPWGKVMQKLDERPGTIIMDIDTKVVEQVRTQIPIRKQRRTDVYDTIYTTKKN</sequence>
<evidence type="ECO:0000256" key="1">
    <source>
        <dbReference type="ARBA" id="ARBA00010613"/>
    </source>
</evidence>
<reference evidence="9" key="1">
    <citation type="submission" date="2025-08" db="UniProtKB">
        <authorList>
            <consortium name="RefSeq"/>
        </authorList>
    </citation>
    <scope>IDENTIFICATION</scope>
</reference>
<dbReference type="FunCoup" id="A0A7E5VHE9">
    <property type="interactions" value="1013"/>
</dbReference>
<organism evidence="8 9">
    <name type="scientific">Trichoplusia ni</name>
    <name type="common">Cabbage looper</name>
    <dbReference type="NCBI Taxonomy" id="7111"/>
    <lineage>
        <taxon>Eukaryota</taxon>
        <taxon>Metazoa</taxon>
        <taxon>Ecdysozoa</taxon>
        <taxon>Arthropoda</taxon>
        <taxon>Hexapoda</taxon>
        <taxon>Insecta</taxon>
        <taxon>Pterygota</taxon>
        <taxon>Neoptera</taxon>
        <taxon>Endopterygota</taxon>
        <taxon>Lepidoptera</taxon>
        <taxon>Glossata</taxon>
        <taxon>Ditrysia</taxon>
        <taxon>Noctuoidea</taxon>
        <taxon>Noctuidae</taxon>
        <taxon>Plusiinae</taxon>
        <taxon>Trichoplusia</taxon>
    </lineage>
</organism>
<evidence type="ECO:0000256" key="6">
    <source>
        <dbReference type="ARBA" id="ARBA00048745"/>
    </source>
</evidence>
<dbReference type="PROSITE" id="PS50263">
    <property type="entry name" value="CN_HYDROLASE"/>
    <property type="match status" value="1"/>
</dbReference>
<keyword evidence="2" id="KW-0378">Hydrolase</keyword>
<dbReference type="EC" id="3.5.1.3" evidence="4"/>
<name>A0A7E5VHE9_TRINI</name>
<dbReference type="PANTHER" id="PTHR23088:SF30">
    <property type="entry name" value="OMEGA-AMIDASE NIT2"/>
    <property type="match status" value="1"/>
</dbReference>
<evidence type="ECO:0000256" key="3">
    <source>
        <dbReference type="ARBA" id="ARBA00036637"/>
    </source>
</evidence>
<dbReference type="GO" id="GO:0006107">
    <property type="term" value="P:oxaloacetate metabolic process"/>
    <property type="evidence" value="ECO:0007669"/>
    <property type="project" value="TreeGrafter"/>
</dbReference>